<evidence type="ECO:0000313" key="2">
    <source>
        <dbReference type="EMBL" id="MFC3103191.1"/>
    </source>
</evidence>
<sequence>MPFDLPPPVPPMQAEVAPLRQRDMRARRAGRIIAYDIGPYRIEIAGNSYLQRERVLSIIAQASTPSQAIRLLTALYTADGHPLVNLDYAADGNTILVQVNEGYLAAIEAPPRLLPFFDRLVGERDIERSDLEPARLLAQIKAGRAGYDVNAAYRVDPNDPTRYTLVLDGARKLDYQPLTWTTTFGNPGNRFLGRYFGFTNLKGRLPNGDTVALGYGAAFTGLGNPRNGTDYDNYSVAYTTVNRFGLYGLSATYTEYGIKDRFDDRLFVGERERARIVDVGASGNQFIYADRSTRLILEEQLQYVKSDLEFTDGDGLVTNGRLPLNGLSLQDEEYGAARVGLTASHTRYVFGREINISGGGGYKHGFGDIDNVIASDRSADFARYDGKFTVRYHLPSEWVLSLHGKGQLSGGDTLPQQQQWVLGGSDNLSAYLPGVLVGDSGAYGRVQLQTPRWFLFSRPLRLAAFVEAGSARYENSVQPDVSASDYGLKLEASPLPHLEVSAYVANGLSSSNLDVYDDDFKRRNEADFFFTVKTEF</sequence>
<reference evidence="3" key="1">
    <citation type="journal article" date="2019" name="Int. J. Syst. Evol. Microbiol.">
        <title>The Global Catalogue of Microorganisms (GCM) 10K type strain sequencing project: providing services to taxonomists for standard genome sequencing and annotation.</title>
        <authorList>
            <consortium name="The Broad Institute Genomics Platform"/>
            <consortium name="The Broad Institute Genome Sequencing Center for Infectious Disease"/>
            <person name="Wu L."/>
            <person name="Ma J."/>
        </authorList>
    </citation>
    <scope>NUCLEOTIDE SEQUENCE [LARGE SCALE GENOMIC DNA]</scope>
    <source>
        <strain evidence="3">KCTC 52640</strain>
    </source>
</reference>
<comment type="caution">
    <text evidence="2">The sequence shown here is derived from an EMBL/GenBank/DDBJ whole genome shotgun (WGS) entry which is preliminary data.</text>
</comment>
<protein>
    <submittedName>
        <fullName evidence="2">ShlB/FhaC/HecB family hemolysin secretion/activation protein</fullName>
    </submittedName>
</protein>
<proteinExistence type="predicted"/>
<dbReference type="Proteomes" id="UP001595462">
    <property type="component" value="Unassembled WGS sequence"/>
</dbReference>
<name>A0ABV7EMT7_9GAMM</name>
<dbReference type="PANTHER" id="PTHR34597">
    <property type="entry name" value="SLR1661 PROTEIN"/>
    <property type="match status" value="1"/>
</dbReference>
<dbReference type="InterPro" id="IPR005565">
    <property type="entry name" value="Hemolysn_activator_HlyB_C"/>
</dbReference>
<dbReference type="InterPro" id="IPR051544">
    <property type="entry name" value="TPS_OM_transporter"/>
</dbReference>
<dbReference type="EMBL" id="JBHRSS010000003">
    <property type="protein sequence ID" value="MFC3103191.1"/>
    <property type="molecule type" value="Genomic_DNA"/>
</dbReference>
<evidence type="ECO:0000313" key="3">
    <source>
        <dbReference type="Proteomes" id="UP001595462"/>
    </source>
</evidence>
<organism evidence="2 3">
    <name type="scientific">Salinisphaera aquimarina</name>
    <dbReference type="NCBI Taxonomy" id="2094031"/>
    <lineage>
        <taxon>Bacteria</taxon>
        <taxon>Pseudomonadati</taxon>
        <taxon>Pseudomonadota</taxon>
        <taxon>Gammaproteobacteria</taxon>
        <taxon>Salinisphaerales</taxon>
        <taxon>Salinisphaeraceae</taxon>
        <taxon>Salinisphaera</taxon>
    </lineage>
</organism>
<feature type="domain" description="Haemolysin activator HlyB C-terminal" evidence="1">
    <location>
        <begin position="325"/>
        <end position="478"/>
    </location>
</feature>
<dbReference type="Pfam" id="PF03865">
    <property type="entry name" value="ShlB"/>
    <property type="match status" value="1"/>
</dbReference>
<dbReference type="RefSeq" id="WP_380686985.1">
    <property type="nucleotide sequence ID" value="NZ_JBHRSS010000003.1"/>
</dbReference>
<keyword evidence="3" id="KW-1185">Reference proteome</keyword>
<evidence type="ECO:0000259" key="1">
    <source>
        <dbReference type="Pfam" id="PF03865"/>
    </source>
</evidence>
<dbReference type="PANTHER" id="PTHR34597:SF3">
    <property type="entry name" value="OUTER MEMBRANE TRANSPORTER CDIB"/>
    <property type="match status" value="1"/>
</dbReference>
<accession>A0ABV7EMT7</accession>
<gene>
    <name evidence="2" type="ORF">ACFOSU_04730</name>
</gene>